<organism evidence="1 2">
    <name type="scientific">Glossina austeni</name>
    <name type="common">Savannah tsetse fly</name>
    <dbReference type="NCBI Taxonomy" id="7395"/>
    <lineage>
        <taxon>Eukaryota</taxon>
        <taxon>Metazoa</taxon>
        <taxon>Ecdysozoa</taxon>
        <taxon>Arthropoda</taxon>
        <taxon>Hexapoda</taxon>
        <taxon>Insecta</taxon>
        <taxon>Pterygota</taxon>
        <taxon>Neoptera</taxon>
        <taxon>Endopterygota</taxon>
        <taxon>Diptera</taxon>
        <taxon>Brachycera</taxon>
        <taxon>Muscomorpha</taxon>
        <taxon>Hippoboscoidea</taxon>
        <taxon>Glossinidae</taxon>
        <taxon>Glossina</taxon>
    </lineage>
</organism>
<dbReference type="VEuPathDB" id="VectorBase:GAUT005504"/>
<dbReference type="AlphaFoldDB" id="A0A1A9UI17"/>
<accession>A0A1A9UI17</accession>
<name>A0A1A9UI17_GLOAU</name>
<dbReference type="EnsemblMetazoa" id="GAUT005504-RA">
    <property type="protein sequence ID" value="GAUT005504-PA"/>
    <property type="gene ID" value="GAUT005504"/>
</dbReference>
<sequence>MGTTNLGNSSFIVDITVLITKSSNSKEAVETTSGNNINHHFSENYLVHILQNVLINAVGDSSSRVVIAVVSPAKCRINLETLKAPKKKKTIFIFSSKTAICEMCPYRWQFSHWIT</sequence>
<keyword evidence="2" id="KW-1185">Reference proteome</keyword>
<protein>
    <submittedName>
        <fullName evidence="1">Uncharacterized protein</fullName>
    </submittedName>
</protein>
<evidence type="ECO:0000313" key="1">
    <source>
        <dbReference type="EnsemblMetazoa" id="GAUT005504-PA"/>
    </source>
</evidence>
<dbReference type="Proteomes" id="UP000078200">
    <property type="component" value="Unassembled WGS sequence"/>
</dbReference>
<proteinExistence type="predicted"/>
<evidence type="ECO:0000313" key="2">
    <source>
        <dbReference type="Proteomes" id="UP000078200"/>
    </source>
</evidence>
<reference evidence="1" key="1">
    <citation type="submission" date="2020-05" db="UniProtKB">
        <authorList>
            <consortium name="EnsemblMetazoa"/>
        </authorList>
    </citation>
    <scope>IDENTIFICATION</scope>
    <source>
        <strain evidence="1">TTRI</strain>
    </source>
</reference>